<proteinExistence type="predicted"/>
<organism evidence="1 2">
    <name type="scientific">Ligilactobacillus ruminis SPM0211</name>
    <dbReference type="NCBI Taxonomy" id="1040964"/>
    <lineage>
        <taxon>Bacteria</taxon>
        <taxon>Bacillati</taxon>
        <taxon>Bacillota</taxon>
        <taxon>Bacilli</taxon>
        <taxon>Lactobacillales</taxon>
        <taxon>Lactobacillaceae</taxon>
        <taxon>Ligilactobacillus</taxon>
    </lineage>
</organism>
<evidence type="ECO:0000313" key="2">
    <source>
        <dbReference type="Proteomes" id="UP000002971"/>
    </source>
</evidence>
<comment type="caution">
    <text evidence="1">The sequence shown here is derived from an EMBL/GenBank/DDBJ whole genome shotgun (WGS) entry which is preliminary data.</text>
</comment>
<gene>
    <name evidence="1" type="ORF">LRU_01615</name>
</gene>
<protein>
    <submittedName>
        <fullName evidence="1">Uncharacterized protein</fullName>
    </submittedName>
</protein>
<evidence type="ECO:0000313" key="1">
    <source>
        <dbReference type="EMBL" id="EGM51303.1"/>
    </source>
</evidence>
<dbReference type="Proteomes" id="UP000002971">
    <property type="component" value="Unassembled WGS sequence"/>
</dbReference>
<accession>F7R1P1</accession>
<name>F7R1P1_9LACO</name>
<dbReference type="EMBL" id="AFOJ01000006">
    <property type="protein sequence ID" value="EGM51303.1"/>
    <property type="molecule type" value="Genomic_DNA"/>
</dbReference>
<sequence length="37" mass="4277">MFELKIVKNNYFPGNIPGIFVVFGEIQSVNHLLLTKR</sequence>
<dbReference type="AlphaFoldDB" id="F7R1P1"/>
<reference evidence="1 2" key="1">
    <citation type="journal article" date="2011" name="J. Bacteriol.">
        <title>Genome Sequence of Lactobacillus ruminis SPM0211, Isolated from a Fecal Sample from a Healthy Korean.</title>
        <authorList>
            <person name="Lee S."/>
            <person name="Cho Y.J."/>
            <person name="Lee A.H."/>
            <person name="Chun J."/>
            <person name="Ha N.J."/>
            <person name="Ko G."/>
        </authorList>
    </citation>
    <scope>NUCLEOTIDE SEQUENCE [LARGE SCALE GENOMIC DNA]</scope>
    <source>
        <strain evidence="1 2">SPM0211</strain>
    </source>
</reference>